<dbReference type="EMBL" id="CAUYUJ010001581">
    <property type="protein sequence ID" value="CAK0796635.1"/>
    <property type="molecule type" value="Genomic_DNA"/>
</dbReference>
<organism evidence="3 4">
    <name type="scientific">Prorocentrum cordatum</name>
    <dbReference type="NCBI Taxonomy" id="2364126"/>
    <lineage>
        <taxon>Eukaryota</taxon>
        <taxon>Sar</taxon>
        <taxon>Alveolata</taxon>
        <taxon>Dinophyceae</taxon>
        <taxon>Prorocentrales</taxon>
        <taxon>Prorocentraceae</taxon>
        <taxon>Prorocentrum</taxon>
    </lineage>
</organism>
<dbReference type="Proteomes" id="UP001189429">
    <property type="component" value="Unassembled WGS sequence"/>
</dbReference>
<sequence length="616" mass="67737">MKRPSAAPDLLLYPRGSGVQELFQFEADMFKAMADQHVTGWPEDIQKLADCNIIITESYAGTCAQSYAHKRMLDWMIKTTSGKGRVIFYSTTEHGTHQQRLISKMSQSHGHRPLHRFGDLLDRVPQEVKMRGVAIMESLMSDAKSFAVRAAASPEAPSYSKKWVDERRESLGKELFLELDLLVRETRMCTAAYCFEHGKHCNINPRDSIEALTNFEGYDPHLETVWFELAGNTCCPWSRLVSGMCRHYLDPATFPMLVWAHSCKKMRPTAIIQENVEGFEEIGMVDLLAEQPRPFAPVGESAAYSCVVLKGKPLDVGFPASGARKFLLAIRNECCCFKTLKVNPAMVGVEAAAAAADDGPQGDAESISQAGSQVAVYMLKDIFKPFSQNVDLADMLRATPEMIDSLLTERFDNDQLYGLDSANSSFFDSLLPSQRRRLHDHEEKCIDMGICDVGLPGTPNEFEKKWSVGAAIVCLNNESGYVSANTMAFPRLLKGSILYDMVTERALVPEELWFMQGWPVPGMLPRSLTRSFPHETCDFQESQHKVFMGNSVHVNLAAAVSAFAIGAVLWPQGDPAWPQPAAQLALPSSGPAAAAAAAQAPAAATPADPRPAPPGA</sequence>
<feature type="region of interest" description="Disordered" evidence="1">
    <location>
        <begin position="595"/>
        <end position="616"/>
    </location>
</feature>
<proteinExistence type="predicted"/>
<evidence type="ECO:0000313" key="4">
    <source>
        <dbReference type="Proteomes" id="UP001189429"/>
    </source>
</evidence>
<dbReference type="SUPFAM" id="SSF53335">
    <property type="entry name" value="S-adenosyl-L-methionine-dependent methyltransferases"/>
    <property type="match status" value="1"/>
</dbReference>
<evidence type="ECO:0000313" key="2">
    <source>
        <dbReference type="EMBL" id="CAK0796635.1"/>
    </source>
</evidence>
<accession>A0ABN9SZ45</accession>
<name>A0ABN9SZ45_9DINO</name>
<reference evidence="3" key="1">
    <citation type="submission" date="2023-10" db="EMBL/GenBank/DDBJ databases">
        <authorList>
            <person name="Chen Y."/>
            <person name="Shah S."/>
            <person name="Dougan E. K."/>
            <person name="Thang M."/>
            <person name="Chan C."/>
        </authorList>
    </citation>
    <scope>NUCLEOTIDE SEQUENCE [LARGE SCALE GENOMIC DNA]</scope>
</reference>
<keyword evidence="4" id="KW-1185">Reference proteome</keyword>
<dbReference type="EMBL" id="CAUYUJ010014184">
    <property type="protein sequence ID" value="CAK0837904.1"/>
    <property type="molecule type" value="Genomic_DNA"/>
</dbReference>
<protein>
    <submittedName>
        <fullName evidence="3">Uncharacterized protein</fullName>
    </submittedName>
</protein>
<feature type="compositionally biased region" description="Low complexity" evidence="1">
    <location>
        <begin position="595"/>
        <end position="607"/>
    </location>
</feature>
<dbReference type="InterPro" id="IPR029063">
    <property type="entry name" value="SAM-dependent_MTases_sf"/>
</dbReference>
<evidence type="ECO:0000313" key="3">
    <source>
        <dbReference type="EMBL" id="CAK0837904.1"/>
    </source>
</evidence>
<evidence type="ECO:0000256" key="1">
    <source>
        <dbReference type="SAM" id="MobiDB-lite"/>
    </source>
</evidence>
<comment type="caution">
    <text evidence="3">The sequence shown here is derived from an EMBL/GenBank/DDBJ whole genome shotgun (WGS) entry which is preliminary data.</text>
</comment>
<gene>
    <name evidence="3" type="ORF">PCOR1329_LOCUS33985</name>
    <name evidence="2" type="ORF">PCOR1329_LOCUS5957</name>
</gene>